<dbReference type="Proteomes" id="UP001165378">
    <property type="component" value="Unassembled WGS sequence"/>
</dbReference>
<dbReference type="Gene3D" id="3.30.530.20">
    <property type="match status" value="1"/>
</dbReference>
<accession>A0AA41PWA1</accession>
<organism evidence="1 2">
    <name type="scientific">Yinghuangia soli</name>
    <dbReference type="NCBI Taxonomy" id="2908204"/>
    <lineage>
        <taxon>Bacteria</taxon>
        <taxon>Bacillati</taxon>
        <taxon>Actinomycetota</taxon>
        <taxon>Actinomycetes</taxon>
        <taxon>Kitasatosporales</taxon>
        <taxon>Streptomycetaceae</taxon>
        <taxon>Yinghuangia</taxon>
    </lineage>
</organism>
<dbReference type="Pfam" id="PF10604">
    <property type="entry name" value="Polyketide_cyc2"/>
    <property type="match status" value="1"/>
</dbReference>
<dbReference type="PIRSF" id="PIRSF017371">
    <property type="entry name" value="UCP017371"/>
    <property type="match status" value="1"/>
</dbReference>
<dbReference type="InterPro" id="IPR023393">
    <property type="entry name" value="START-like_dom_sf"/>
</dbReference>
<keyword evidence="2" id="KW-1185">Reference proteome</keyword>
<dbReference type="CDD" id="cd07812">
    <property type="entry name" value="SRPBCC"/>
    <property type="match status" value="1"/>
</dbReference>
<dbReference type="InterPro" id="IPR019587">
    <property type="entry name" value="Polyketide_cyclase/dehydratase"/>
</dbReference>
<name>A0AA41PWA1_9ACTN</name>
<dbReference type="SUPFAM" id="SSF55961">
    <property type="entry name" value="Bet v1-like"/>
    <property type="match status" value="1"/>
</dbReference>
<dbReference type="InterPro" id="IPR014488">
    <property type="entry name" value="UCP017371"/>
</dbReference>
<evidence type="ECO:0000313" key="1">
    <source>
        <dbReference type="EMBL" id="MCF2525642.1"/>
    </source>
</evidence>
<proteinExistence type="predicted"/>
<comment type="caution">
    <text evidence="1">The sequence shown here is derived from an EMBL/GenBank/DDBJ whole genome shotgun (WGS) entry which is preliminary data.</text>
</comment>
<reference evidence="1" key="1">
    <citation type="submission" date="2022-01" db="EMBL/GenBank/DDBJ databases">
        <title>Genome-Based Taxonomic Classification of the Phylum Actinobacteria.</title>
        <authorList>
            <person name="Gao Y."/>
        </authorList>
    </citation>
    <scope>NUCLEOTIDE SEQUENCE</scope>
    <source>
        <strain evidence="1">KLBMP 8922</strain>
    </source>
</reference>
<dbReference type="RefSeq" id="WP_235049676.1">
    <property type="nucleotide sequence ID" value="NZ_JAKFHA010000001.1"/>
</dbReference>
<sequence>MGQVNADASRDVAGEPEAVFAALSDYATTRSKLLTEHFSGYRVVEGGQGAGTVVQWTLQATKKRSRECLYDVTQPAALTLVETDRNSSMVTTWTVAPAGAGRSRVNVNTRWQGAGGIGGFFEKTFAPSGLRKIYDGVLARLDDVV</sequence>
<dbReference type="AlphaFoldDB" id="A0AA41PWA1"/>
<evidence type="ECO:0000313" key="2">
    <source>
        <dbReference type="Proteomes" id="UP001165378"/>
    </source>
</evidence>
<gene>
    <name evidence="1" type="ORF">LZ495_00165</name>
</gene>
<protein>
    <submittedName>
        <fullName evidence="1">SRPBCC family protein</fullName>
    </submittedName>
</protein>
<dbReference type="EMBL" id="JAKFHA010000001">
    <property type="protein sequence ID" value="MCF2525642.1"/>
    <property type="molecule type" value="Genomic_DNA"/>
</dbReference>